<dbReference type="VEuPathDB" id="ToxoDB:EAH_00025480"/>
<sequence>MMPFGETTRSLEAMMQRLLLLSTADNSLVLLQWNERNGDPITGSGSLVLLDQIRLPSPVLQFLRHDPETPIMEACYIHERACRLLRTFPWEGDLLVSKSVAEDDQSKGIESSDSTSASSTGSNPWSCQVEGHRLQRSAHAKAKSRNVGSLIRDFPSYGIAIVLANGSRIVHTLDDKAMQRRQRKTSLQDSEVLAVSTSLALSGLVISLRRSHDGHLKLCLEDNEGNFHFIGKLDLQDAPGGESGFRSSRVYVGAA</sequence>
<evidence type="ECO:0000313" key="2">
    <source>
        <dbReference type="EMBL" id="CDI77584.1"/>
    </source>
</evidence>
<dbReference type="RefSeq" id="XP_013252089.1">
    <property type="nucleotide sequence ID" value="XM_013396635.1"/>
</dbReference>
<accession>U6GG76</accession>
<evidence type="ECO:0000256" key="1">
    <source>
        <dbReference type="SAM" id="MobiDB-lite"/>
    </source>
</evidence>
<feature type="region of interest" description="Disordered" evidence="1">
    <location>
        <begin position="105"/>
        <end position="130"/>
    </location>
</feature>
<dbReference type="GeneID" id="25270618"/>
<protein>
    <submittedName>
        <fullName evidence="2">Uncharacterized protein</fullName>
    </submittedName>
</protein>
<name>U6GG76_EIMAC</name>
<keyword evidence="3" id="KW-1185">Reference proteome</keyword>
<reference evidence="2" key="1">
    <citation type="submission" date="2013-10" db="EMBL/GenBank/DDBJ databases">
        <title>Genomic analysis of the causative agents of coccidiosis in chickens.</title>
        <authorList>
            <person name="Reid A.J."/>
            <person name="Blake D."/>
            <person name="Billington K."/>
            <person name="Browne H."/>
            <person name="Dunn M."/>
            <person name="Hung S."/>
            <person name="Kawahara F."/>
            <person name="Miranda-Saavedra D."/>
            <person name="Mourier T."/>
            <person name="Nagra H."/>
            <person name="Otto T.D."/>
            <person name="Rawlings N."/>
            <person name="Sanchez A."/>
            <person name="Sanders M."/>
            <person name="Subramaniam C."/>
            <person name="Tay Y."/>
            <person name="Dear P."/>
            <person name="Doerig C."/>
            <person name="Gruber A."/>
            <person name="Parkinson J."/>
            <person name="Shirley M."/>
            <person name="Wan K.L."/>
            <person name="Berriman M."/>
            <person name="Tomley F."/>
            <person name="Pain A."/>
        </authorList>
    </citation>
    <scope>NUCLEOTIDE SEQUENCE [LARGE SCALE GENOMIC DNA]</scope>
    <source>
        <strain evidence="2">Houghton</strain>
    </source>
</reference>
<evidence type="ECO:0000313" key="3">
    <source>
        <dbReference type="Proteomes" id="UP000018050"/>
    </source>
</evidence>
<dbReference type="OrthoDB" id="10397451at2759"/>
<feature type="compositionally biased region" description="Low complexity" evidence="1">
    <location>
        <begin position="111"/>
        <end position="126"/>
    </location>
</feature>
<gene>
    <name evidence="2" type="ORF">EAH_00025480</name>
</gene>
<reference evidence="2" key="2">
    <citation type="submission" date="2013-10" db="EMBL/GenBank/DDBJ databases">
        <authorList>
            <person name="Aslett M."/>
        </authorList>
    </citation>
    <scope>NUCLEOTIDE SEQUENCE [LARGE SCALE GENOMIC DNA]</scope>
    <source>
        <strain evidence="2">Houghton</strain>
    </source>
</reference>
<dbReference type="Proteomes" id="UP000018050">
    <property type="component" value="Unassembled WGS sequence"/>
</dbReference>
<organism evidence="2 3">
    <name type="scientific">Eimeria acervulina</name>
    <name type="common">Coccidian parasite</name>
    <dbReference type="NCBI Taxonomy" id="5801"/>
    <lineage>
        <taxon>Eukaryota</taxon>
        <taxon>Sar</taxon>
        <taxon>Alveolata</taxon>
        <taxon>Apicomplexa</taxon>
        <taxon>Conoidasida</taxon>
        <taxon>Coccidia</taxon>
        <taxon>Eucoccidiorida</taxon>
        <taxon>Eimeriorina</taxon>
        <taxon>Eimeriidae</taxon>
        <taxon>Eimeria</taxon>
    </lineage>
</organism>
<dbReference type="EMBL" id="HG670696">
    <property type="protein sequence ID" value="CDI77584.1"/>
    <property type="molecule type" value="Genomic_DNA"/>
</dbReference>
<dbReference type="AlphaFoldDB" id="U6GG76"/>
<proteinExistence type="predicted"/>